<evidence type="ECO:0000313" key="2">
    <source>
        <dbReference type="Proteomes" id="UP000828390"/>
    </source>
</evidence>
<name>A0A9D4L3Y5_DREPO</name>
<keyword evidence="2" id="KW-1185">Reference proteome</keyword>
<reference evidence="1" key="1">
    <citation type="journal article" date="2019" name="bioRxiv">
        <title>The Genome of the Zebra Mussel, Dreissena polymorpha: A Resource for Invasive Species Research.</title>
        <authorList>
            <person name="McCartney M.A."/>
            <person name="Auch B."/>
            <person name="Kono T."/>
            <person name="Mallez S."/>
            <person name="Zhang Y."/>
            <person name="Obille A."/>
            <person name="Becker A."/>
            <person name="Abrahante J.E."/>
            <person name="Garbe J."/>
            <person name="Badalamenti J.P."/>
            <person name="Herman A."/>
            <person name="Mangelson H."/>
            <person name="Liachko I."/>
            <person name="Sullivan S."/>
            <person name="Sone E.D."/>
            <person name="Koren S."/>
            <person name="Silverstein K.A.T."/>
            <person name="Beckman K.B."/>
            <person name="Gohl D.M."/>
        </authorList>
    </citation>
    <scope>NUCLEOTIDE SEQUENCE</scope>
    <source>
        <strain evidence="1">Duluth1</strain>
        <tissue evidence="1">Whole animal</tissue>
    </source>
</reference>
<dbReference type="AlphaFoldDB" id="A0A9D4L3Y5"/>
<sequence length="200" mass="22964">MDNEDSAVAQDQPEVLSKIKTFYINESRLLKKKLKMEEKARKINNYELAPMKINSSGGEQEEDVEVRNYSLNENVNMKKKLRSNEKEPLEIIKTNGGTKLVLKTGTYKLLKFASKKYFSDNSLYYKYLCKPANDKKSNEGELSNKVADEKNHLHTFNMYHTTSSCLIIGRNVAHVFDTDLPNILQIMKTDIQSNNTSISE</sequence>
<proteinExistence type="predicted"/>
<reference evidence="1" key="2">
    <citation type="submission" date="2020-11" db="EMBL/GenBank/DDBJ databases">
        <authorList>
            <person name="McCartney M.A."/>
            <person name="Auch B."/>
            <person name="Kono T."/>
            <person name="Mallez S."/>
            <person name="Becker A."/>
            <person name="Gohl D.M."/>
            <person name="Silverstein K.A.T."/>
            <person name="Koren S."/>
            <person name="Bechman K.B."/>
            <person name="Herman A."/>
            <person name="Abrahante J.E."/>
            <person name="Garbe J."/>
        </authorList>
    </citation>
    <scope>NUCLEOTIDE SEQUENCE</scope>
    <source>
        <strain evidence="1">Duluth1</strain>
        <tissue evidence="1">Whole animal</tissue>
    </source>
</reference>
<dbReference type="Proteomes" id="UP000828390">
    <property type="component" value="Unassembled WGS sequence"/>
</dbReference>
<comment type="caution">
    <text evidence="1">The sequence shown here is derived from an EMBL/GenBank/DDBJ whole genome shotgun (WGS) entry which is preliminary data.</text>
</comment>
<protein>
    <submittedName>
        <fullName evidence="1">Uncharacterized protein</fullName>
    </submittedName>
</protein>
<evidence type="ECO:0000313" key="1">
    <source>
        <dbReference type="EMBL" id="KAH3850849.1"/>
    </source>
</evidence>
<organism evidence="1 2">
    <name type="scientific">Dreissena polymorpha</name>
    <name type="common">Zebra mussel</name>
    <name type="synonym">Mytilus polymorpha</name>
    <dbReference type="NCBI Taxonomy" id="45954"/>
    <lineage>
        <taxon>Eukaryota</taxon>
        <taxon>Metazoa</taxon>
        <taxon>Spiralia</taxon>
        <taxon>Lophotrochozoa</taxon>
        <taxon>Mollusca</taxon>
        <taxon>Bivalvia</taxon>
        <taxon>Autobranchia</taxon>
        <taxon>Heteroconchia</taxon>
        <taxon>Euheterodonta</taxon>
        <taxon>Imparidentia</taxon>
        <taxon>Neoheterodontei</taxon>
        <taxon>Myida</taxon>
        <taxon>Dreissenoidea</taxon>
        <taxon>Dreissenidae</taxon>
        <taxon>Dreissena</taxon>
    </lineage>
</organism>
<gene>
    <name evidence="1" type="ORF">DPMN_093324</name>
</gene>
<dbReference type="EMBL" id="JAIWYP010000003">
    <property type="protein sequence ID" value="KAH3850849.1"/>
    <property type="molecule type" value="Genomic_DNA"/>
</dbReference>
<accession>A0A9D4L3Y5</accession>